<evidence type="ECO:0000256" key="1">
    <source>
        <dbReference type="ARBA" id="ARBA00010641"/>
    </source>
</evidence>
<dbReference type="GO" id="GO:0003677">
    <property type="term" value="F:DNA binding"/>
    <property type="evidence" value="ECO:0007669"/>
    <property type="project" value="UniProtKB-KW"/>
</dbReference>
<dbReference type="PANTHER" id="PTHR43133:SF32">
    <property type="entry name" value="BLR3042 PROTEIN"/>
    <property type="match status" value="1"/>
</dbReference>
<evidence type="ECO:0000256" key="5">
    <source>
        <dbReference type="ARBA" id="ARBA00023163"/>
    </source>
</evidence>
<dbReference type="SUPFAM" id="SSF88659">
    <property type="entry name" value="Sigma3 and sigma4 domains of RNA polymerase sigma factors"/>
    <property type="match status" value="1"/>
</dbReference>
<dbReference type="PANTHER" id="PTHR43133">
    <property type="entry name" value="RNA POLYMERASE ECF-TYPE SIGMA FACTO"/>
    <property type="match status" value="1"/>
</dbReference>
<dbReference type="eggNOG" id="COG1595">
    <property type="taxonomic scope" value="Bacteria"/>
</dbReference>
<reference evidence="8 9" key="1">
    <citation type="journal article" date="2011" name="J. Bacteriol.">
        <title>Genome sequence of the verrucomicrobium Opitutus terrae PB90-1, an abundant inhabitant of rice paddy soil ecosystems.</title>
        <authorList>
            <person name="van Passel M.W."/>
            <person name="Kant R."/>
            <person name="Palva A."/>
            <person name="Copeland A."/>
            <person name="Lucas S."/>
            <person name="Lapidus A."/>
            <person name="Glavina del Rio T."/>
            <person name="Pitluck S."/>
            <person name="Goltsman E."/>
            <person name="Clum A."/>
            <person name="Sun H."/>
            <person name="Schmutz J."/>
            <person name="Larimer F.W."/>
            <person name="Land M.L."/>
            <person name="Hauser L."/>
            <person name="Kyrpides N."/>
            <person name="Mikhailova N."/>
            <person name="Richardson P.P."/>
            <person name="Janssen P.H."/>
            <person name="de Vos W.M."/>
            <person name="Smidt H."/>
        </authorList>
    </citation>
    <scope>NUCLEOTIDE SEQUENCE [LARGE SCALE GENOMIC DNA]</scope>
    <source>
        <strain evidence="9">DSM 11246 / JCM 15787 / PB90-1</strain>
    </source>
</reference>
<comment type="similarity">
    <text evidence="1">Belongs to the sigma-70 factor family. ECF subfamily.</text>
</comment>
<protein>
    <submittedName>
        <fullName evidence="8">RNA polymerase, sigma-24 subunit, ECF subfamily</fullName>
    </submittedName>
</protein>
<evidence type="ECO:0000256" key="2">
    <source>
        <dbReference type="ARBA" id="ARBA00023015"/>
    </source>
</evidence>
<dbReference type="Gene3D" id="1.10.1740.10">
    <property type="match status" value="1"/>
</dbReference>
<dbReference type="Gene3D" id="3.30.420.270">
    <property type="match status" value="1"/>
</dbReference>
<dbReference type="InterPro" id="IPR007630">
    <property type="entry name" value="RNA_pol_sigma70_r4"/>
</dbReference>
<dbReference type="CDD" id="cd06171">
    <property type="entry name" value="Sigma70_r4"/>
    <property type="match status" value="1"/>
</dbReference>
<feature type="domain" description="RNA polymerase sigma-70 region 2" evidence="6">
    <location>
        <begin position="29"/>
        <end position="98"/>
    </location>
</feature>
<keyword evidence="9" id="KW-1185">Reference proteome</keyword>
<dbReference type="InterPro" id="IPR039425">
    <property type="entry name" value="RNA_pol_sigma-70-like"/>
</dbReference>
<organism evidence="8 9">
    <name type="scientific">Opitutus terrae (strain DSM 11246 / JCM 15787 / PB90-1)</name>
    <dbReference type="NCBI Taxonomy" id="452637"/>
    <lineage>
        <taxon>Bacteria</taxon>
        <taxon>Pseudomonadati</taxon>
        <taxon>Verrucomicrobiota</taxon>
        <taxon>Opitutia</taxon>
        <taxon>Opitutales</taxon>
        <taxon>Opitutaceae</taxon>
        <taxon>Opitutus</taxon>
    </lineage>
</organism>
<keyword evidence="3" id="KW-0731">Sigma factor</keyword>
<proteinExistence type="inferred from homology"/>
<dbReference type="GO" id="GO:0016987">
    <property type="term" value="F:sigma factor activity"/>
    <property type="evidence" value="ECO:0007669"/>
    <property type="project" value="UniProtKB-KW"/>
</dbReference>
<accession>B1ZNY6</accession>
<evidence type="ECO:0000259" key="6">
    <source>
        <dbReference type="Pfam" id="PF04542"/>
    </source>
</evidence>
<gene>
    <name evidence="8" type="ordered locus">Oter_4202</name>
</gene>
<dbReference type="KEGG" id="ote:Oter_4202"/>
<dbReference type="eggNOG" id="COG0848">
    <property type="taxonomic scope" value="Bacteria"/>
</dbReference>
<dbReference type="NCBIfam" id="TIGR02937">
    <property type="entry name" value="sigma70-ECF"/>
    <property type="match status" value="1"/>
</dbReference>
<dbReference type="HOGENOM" id="CLU_675857_0_0_0"/>
<dbReference type="InterPro" id="IPR007627">
    <property type="entry name" value="RNA_pol_sigma70_r2"/>
</dbReference>
<feature type="domain" description="RNA polymerase sigma-70 region 4" evidence="7">
    <location>
        <begin position="131"/>
        <end position="178"/>
    </location>
</feature>
<evidence type="ECO:0000256" key="3">
    <source>
        <dbReference type="ARBA" id="ARBA00023082"/>
    </source>
</evidence>
<dbReference type="EMBL" id="CP001032">
    <property type="protein sequence ID" value="ACB77475.1"/>
    <property type="molecule type" value="Genomic_DNA"/>
</dbReference>
<dbReference type="InterPro" id="IPR014284">
    <property type="entry name" value="RNA_pol_sigma-70_dom"/>
</dbReference>
<evidence type="ECO:0000313" key="9">
    <source>
        <dbReference type="Proteomes" id="UP000007013"/>
    </source>
</evidence>
<dbReference type="Gene3D" id="1.10.10.10">
    <property type="entry name" value="Winged helix-like DNA-binding domain superfamily/Winged helix DNA-binding domain"/>
    <property type="match status" value="1"/>
</dbReference>
<dbReference type="InterPro" id="IPR013324">
    <property type="entry name" value="RNA_pol_sigma_r3/r4-like"/>
</dbReference>
<dbReference type="InterPro" id="IPR013325">
    <property type="entry name" value="RNA_pol_sigma_r2"/>
</dbReference>
<evidence type="ECO:0000259" key="7">
    <source>
        <dbReference type="Pfam" id="PF04545"/>
    </source>
</evidence>
<dbReference type="OrthoDB" id="195458at2"/>
<dbReference type="InterPro" id="IPR036388">
    <property type="entry name" value="WH-like_DNA-bd_sf"/>
</dbReference>
<evidence type="ECO:0000256" key="4">
    <source>
        <dbReference type="ARBA" id="ARBA00023125"/>
    </source>
</evidence>
<dbReference type="Pfam" id="PF04545">
    <property type="entry name" value="Sigma70_r4"/>
    <property type="match status" value="1"/>
</dbReference>
<dbReference type="Proteomes" id="UP000007013">
    <property type="component" value="Chromosome"/>
</dbReference>
<dbReference type="RefSeq" id="WP_012377003.1">
    <property type="nucleotide sequence ID" value="NC_010571.1"/>
</dbReference>
<sequence length="407" mass="43546">METKPTMNDDDALLRSHVEHRSEQAFTELVQRHIGLVYATALRQLGQDTHLAEDVTQSVFTDLARKAAGLCGHATVAGWLYVSTRKAAAAVVRREQRRKRREQVAHSMHLTDSPDAPNADFARLRSVLDDALVELKPDEQEAIVLRFFEKHTLAEVGAVLRVTEEAARKRVDRALEKLHGVLTRRGITSTSVALGAALSQAGAASVPAGLAAKVAGVAVAQVGAASAFSFASLAATLIPPTAAALVGALGLIPQHRTNHAAAAELAELTAANSALPALRTEVTQLARTLADARELERAAAELPDLRATLAALPPPPPLVTTSNAVTITPQGTISWEGEHITLDHFESNLTALHLAASNGESKLLIHARGVQYPQMIYALDEARKAGVRHIVVDSDAMPDPKFPFSWF</sequence>
<name>B1ZNY6_OPITP</name>
<dbReference type="Pfam" id="PF04542">
    <property type="entry name" value="Sigma70_r2"/>
    <property type="match status" value="1"/>
</dbReference>
<keyword evidence="5" id="KW-0804">Transcription</keyword>
<keyword evidence="4" id="KW-0238">DNA-binding</keyword>
<evidence type="ECO:0000313" key="8">
    <source>
        <dbReference type="EMBL" id="ACB77475.1"/>
    </source>
</evidence>
<dbReference type="SUPFAM" id="SSF88946">
    <property type="entry name" value="Sigma2 domain of RNA polymerase sigma factors"/>
    <property type="match status" value="1"/>
</dbReference>
<keyword evidence="2" id="KW-0805">Transcription regulation</keyword>
<dbReference type="GO" id="GO:0006352">
    <property type="term" value="P:DNA-templated transcription initiation"/>
    <property type="evidence" value="ECO:0007669"/>
    <property type="project" value="InterPro"/>
</dbReference>
<dbReference type="STRING" id="452637.Oter_4202"/>
<dbReference type="AlphaFoldDB" id="B1ZNY6"/>